<dbReference type="SUPFAM" id="SSF50129">
    <property type="entry name" value="GroES-like"/>
    <property type="match status" value="1"/>
</dbReference>
<dbReference type="SUPFAM" id="SSF51735">
    <property type="entry name" value="NAD(P)-binding Rossmann-fold domains"/>
    <property type="match status" value="1"/>
</dbReference>
<evidence type="ECO:0000259" key="6">
    <source>
        <dbReference type="SMART" id="SM00829"/>
    </source>
</evidence>
<dbReference type="Pfam" id="PF00107">
    <property type="entry name" value="ADH_zinc_N"/>
    <property type="match status" value="1"/>
</dbReference>
<dbReference type="PROSITE" id="PS00059">
    <property type="entry name" value="ADH_ZINC"/>
    <property type="match status" value="1"/>
</dbReference>
<dbReference type="GO" id="GO:0008270">
    <property type="term" value="F:zinc ion binding"/>
    <property type="evidence" value="ECO:0007669"/>
    <property type="project" value="InterPro"/>
</dbReference>
<dbReference type="InterPro" id="IPR029752">
    <property type="entry name" value="D-isomer_DH_CS1"/>
</dbReference>
<dbReference type="GO" id="GO:0008106">
    <property type="term" value="F:alcohol dehydrogenase (NADP+) activity"/>
    <property type="evidence" value="ECO:0007669"/>
    <property type="project" value="UniProtKB-ARBA"/>
</dbReference>
<dbReference type="AlphaFoldDB" id="A0A935Q1Z3"/>
<dbReference type="InterPro" id="IPR020843">
    <property type="entry name" value="ER"/>
</dbReference>
<evidence type="ECO:0000313" key="7">
    <source>
        <dbReference type="EMBL" id="MBK7677474.1"/>
    </source>
</evidence>
<comment type="caution">
    <text evidence="7">The sequence shown here is derived from an EMBL/GenBank/DDBJ whole genome shotgun (WGS) entry which is preliminary data.</text>
</comment>
<protein>
    <submittedName>
        <fullName evidence="7">NAD(P)-dependent alcohol dehydrogenase</fullName>
    </submittedName>
</protein>
<comment type="cofactor">
    <cofactor evidence="1 5">
        <name>Zn(2+)</name>
        <dbReference type="ChEBI" id="CHEBI:29105"/>
    </cofactor>
</comment>
<accession>A0A935Q1Z3</accession>
<dbReference type="CDD" id="cd05283">
    <property type="entry name" value="CAD1"/>
    <property type="match status" value="1"/>
</dbReference>
<keyword evidence="4" id="KW-0560">Oxidoreductase</keyword>
<sequence>MKTKAYAAQSSTSELAPFELDRRSPGAEDVQIEILYCGVCHSDLHTARGEWHNTLYPSVPGHEIVGRVVAVGDKVRNFKAGDLAGVGCMVDSCGRCYSCHAGEEQYCETGFTGTYNGPVFGGENTYGGYSQNIVVKESFALHIKHTEKDLASVAPLLCAGITTYSPLRHWGAGPGQTVGIVGLGGLGHMGVKIAHAMGAQVVLFTTSSSKVEDGKRLGADEVCISTNPEQMAAYANQLDFILNTVAASHNLDAYLQLLKRDGTMTLVGAPAEPHPSPNVFNLIFKRRQIAGSLIGGIRETQDMLDFCAKHDIVSDIEMIPMDYINIAYERMLKSDVKYRFVIDMASLK</sequence>
<dbReference type="InterPro" id="IPR047109">
    <property type="entry name" value="CAD-like"/>
</dbReference>
<dbReference type="InterPro" id="IPR036291">
    <property type="entry name" value="NAD(P)-bd_dom_sf"/>
</dbReference>
<feature type="domain" description="Enoyl reductase (ER)" evidence="6">
    <location>
        <begin position="8"/>
        <end position="342"/>
    </location>
</feature>
<evidence type="ECO:0000256" key="2">
    <source>
        <dbReference type="ARBA" id="ARBA00022723"/>
    </source>
</evidence>
<name>A0A935Q1Z3_9PROT</name>
<dbReference type="EMBL" id="JADJMH010000037">
    <property type="protein sequence ID" value="MBK7677474.1"/>
    <property type="molecule type" value="Genomic_DNA"/>
</dbReference>
<organism evidence="7 8">
    <name type="scientific">Candidatus Accumulibacter proximus</name>
    <dbReference type="NCBI Taxonomy" id="2954385"/>
    <lineage>
        <taxon>Bacteria</taxon>
        <taxon>Pseudomonadati</taxon>
        <taxon>Pseudomonadota</taxon>
        <taxon>Betaproteobacteria</taxon>
        <taxon>Candidatus Accumulibacter</taxon>
    </lineage>
</organism>
<dbReference type="InterPro" id="IPR013154">
    <property type="entry name" value="ADH-like_N"/>
</dbReference>
<reference evidence="7 8" key="1">
    <citation type="submission" date="2020-10" db="EMBL/GenBank/DDBJ databases">
        <title>Connecting structure to function with the recovery of over 1000 high-quality activated sludge metagenome-assembled genomes encoding full-length rRNA genes using long-read sequencing.</title>
        <authorList>
            <person name="Singleton C.M."/>
            <person name="Petriglieri F."/>
            <person name="Kristensen J.M."/>
            <person name="Kirkegaard R.H."/>
            <person name="Michaelsen T.Y."/>
            <person name="Andersen M.H."/>
            <person name="Karst S.M."/>
            <person name="Dueholm M.S."/>
            <person name="Nielsen P.H."/>
            <person name="Albertsen M."/>
        </authorList>
    </citation>
    <scope>NUCLEOTIDE SEQUENCE [LARGE SCALE GENOMIC DNA]</scope>
    <source>
        <strain evidence="7">EsbW_18-Q3-R4-48_BATAC.285</strain>
    </source>
</reference>
<dbReference type="InterPro" id="IPR013149">
    <property type="entry name" value="ADH-like_C"/>
</dbReference>
<evidence type="ECO:0000256" key="3">
    <source>
        <dbReference type="ARBA" id="ARBA00022833"/>
    </source>
</evidence>
<evidence type="ECO:0000313" key="8">
    <source>
        <dbReference type="Proteomes" id="UP000697998"/>
    </source>
</evidence>
<keyword evidence="2 5" id="KW-0479">Metal-binding</keyword>
<evidence type="ECO:0000256" key="1">
    <source>
        <dbReference type="ARBA" id="ARBA00001947"/>
    </source>
</evidence>
<keyword evidence="3 5" id="KW-0862">Zinc</keyword>
<dbReference type="Gene3D" id="3.40.50.720">
    <property type="entry name" value="NAD(P)-binding Rossmann-like Domain"/>
    <property type="match status" value="1"/>
</dbReference>
<evidence type="ECO:0000256" key="5">
    <source>
        <dbReference type="RuleBase" id="RU361277"/>
    </source>
</evidence>
<dbReference type="Proteomes" id="UP000697998">
    <property type="component" value="Unassembled WGS sequence"/>
</dbReference>
<dbReference type="Pfam" id="PF08240">
    <property type="entry name" value="ADH_N"/>
    <property type="match status" value="1"/>
</dbReference>
<comment type="similarity">
    <text evidence="5">Belongs to the zinc-containing alcohol dehydrogenase family.</text>
</comment>
<dbReference type="PROSITE" id="PS00065">
    <property type="entry name" value="D_2_HYDROXYACID_DH_1"/>
    <property type="match status" value="1"/>
</dbReference>
<dbReference type="InterPro" id="IPR011032">
    <property type="entry name" value="GroES-like_sf"/>
</dbReference>
<dbReference type="FunFam" id="3.40.50.720:FF:000022">
    <property type="entry name" value="Cinnamyl alcohol dehydrogenase"/>
    <property type="match status" value="1"/>
</dbReference>
<evidence type="ECO:0000256" key="4">
    <source>
        <dbReference type="ARBA" id="ARBA00023002"/>
    </source>
</evidence>
<proteinExistence type="inferred from homology"/>
<dbReference type="PANTHER" id="PTHR42683">
    <property type="entry name" value="ALDEHYDE REDUCTASE"/>
    <property type="match status" value="1"/>
</dbReference>
<dbReference type="SMART" id="SM00829">
    <property type="entry name" value="PKS_ER"/>
    <property type="match status" value="1"/>
</dbReference>
<dbReference type="InterPro" id="IPR002328">
    <property type="entry name" value="ADH_Zn_CS"/>
</dbReference>
<gene>
    <name evidence="7" type="ORF">IPJ27_23505</name>
</gene>
<dbReference type="Gene3D" id="3.90.180.10">
    <property type="entry name" value="Medium-chain alcohol dehydrogenases, catalytic domain"/>
    <property type="match status" value="1"/>
</dbReference>